<dbReference type="EMBL" id="KZ305033">
    <property type="protein sequence ID" value="PIA45606.1"/>
    <property type="molecule type" value="Genomic_DNA"/>
</dbReference>
<proteinExistence type="predicted"/>
<keyword evidence="2" id="KW-1185">Reference proteome</keyword>
<dbReference type="InParanoid" id="A0A2G5DQ88"/>
<dbReference type="Proteomes" id="UP000230069">
    <property type="component" value="Unassembled WGS sequence"/>
</dbReference>
<dbReference type="AlphaFoldDB" id="A0A2G5DQ88"/>
<accession>A0A2G5DQ88</accession>
<sequence length="219" mass="24761">MASPLLSERVCSAILRSLCADEGKMHEKAVVACLEKQRLIINIAGEEAIFSFADAVDVANYDARGMMDDFFRRYPYKTTRNSWKFFKVWVTDGIGQLYKEFCEEWIELAQKFLRECSSCRACSRKPTTEQLLQVFGTARPYYIGERPRRMYLDDDQMLLSSELYPVAGGLVAEGNRPEVKEEIQDAPPGFAYPLTRGENGGPSGVKSAQAVETQLMAQR</sequence>
<evidence type="ECO:0000313" key="1">
    <source>
        <dbReference type="EMBL" id="PIA45606.1"/>
    </source>
</evidence>
<protein>
    <submittedName>
        <fullName evidence="1">Uncharacterized protein</fullName>
    </submittedName>
</protein>
<organism evidence="1 2">
    <name type="scientific">Aquilegia coerulea</name>
    <name type="common">Rocky mountain columbine</name>
    <dbReference type="NCBI Taxonomy" id="218851"/>
    <lineage>
        <taxon>Eukaryota</taxon>
        <taxon>Viridiplantae</taxon>
        <taxon>Streptophyta</taxon>
        <taxon>Embryophyta</taxon>
        <taxon>Tracheophyta</taxon>
        <taxon>Spermatophyta</taxon>
        <taxon>Magnoliopsida</taxon>
        <taxon>Ranunculales</taxon>
        <taxon>Ranunculaceae</taxon>
        <taxon>Thalictroideae</taxon>
        <taxon>Aquilegia</taxon>
    </lineage>
</organism>
<name>A0A2G5DQ88_AQUCA</name>
<reference evidence="1 2" key="1">
    <citation type="submission" date="2017-09" db="EMBL/GenBank/DDBJ databases">
        <title>WGS assembly of Aquilegia coerulea Goldsmith.</title>
        <authorList>
            <person name="Hodges S."/>
            <person name="Kramer E."/>
            <person name="Nordborg M."/>
            <person name="Tomkins J."/>
            <person name="Borevitz J."/>
            <person name="Derieg N."/>
            <person name="Yan J."/>
            <person name="Mihaltcheva S."/>
            <person name="Hayes R.D."/>
            <person name="Rokhsar D."/>
        </authorList>
    </citation>
    <scope>NUCLEOTIDE SEQUENCE [LARGE SCALE GENOMIC DNA]</scope>
    <source>
        <strain evidence="2">cv. Goldsmith</strain>
    </source>
</reference>
<evidence type="ECO:0000313" key="2">
    <source>
        <dbReference type="Proteomes" id="UP000230069"/>
    </source>
</evidence>
<gene>
    <name evidence="1" type="ORF">AQUCO_01600073v1</name>
</gene>
<dbReference type="OrthoDB" id="10555571at2759"/>